<evidence type="ECO:0000256" key="1">
    <source>
        <dbReference type="SAM" id="MobiDB-lite"/>
    </source>
</evidence>
<evidence type="ECO:0000313" key="2">
    <source>
        <dbReference type="EMBL" id="MFC4668617.1"/>
    </source>
</evidence>
<evidence type="ECO:0000313" key="3">
    <source>
        <dbReference type="Proteomes" id="UP001595973"/>
    </source>
</evidence>
<keyword evidence="3" id="KW-1185">Reference proteome</keyword>
<organism evidence="2 3">
    <name type="scientific">Seohaeicola nanhaiensis</name>
    <dbReference type="NCBI Taxonomy" id="1387282"/>
    <lineage>
        <taxon>Bacteria</taxon>
        <taxon>Pseudomonadati</taxon>
        <taxon>Pseudomonadota</taxon>
        <taxon>Alphaproteobacteria</taxon>
        <taxon>Rhodobacterales</taxon>
        <taxon>Roseobacteraceae</taxon>
        <taxon>Seohaeicola</taxon>
    </lineage>
</organism>
<feature type="region of interest" description="Disordered" evidence="1">
    <location>
        <begin position="246"/>
        <end position="267"/>
    </location>
</feature>
<accession>A0ABV9KEW0</accession>
<name>A0ABV9KEW0_9RHOB</name>
<feature type="compositionally biased region" description="Basic and acidic residues" evidence="1">
    <location>
        <begin position="246"/>
        <end position="257"/>
    </location>
</feature>
<dbReference type="EMBL" id="JBHSGI010000005">
    <property type="protein sequence ID" value="MFC4668617.1"/>
    <property type="molecule type" value="Genomic_DNA"/>
</dbReference>
<proteinExistence type="predicted"/>
<gene>
    <name evidence="2" type="ORF">ACFO5X_08640</name>
</gene>
<sequence>MIDGLPDLDDGVYPGGFYSLVDRFERKQVILTGAADILPPADTDLAALWTRTVPDLTVEEDAAPRFSAQRKSLQLQKLFVGAPEIHLLHALLIAILRRRDPPPAAPALFFRLWREEGEKLAATLPVRWLISAATTFADIGQTGGQRACGMGLSVLYDMIKLHESERRYSGQPADTPFPRRRGQRIRTIAFDLDPYSLEKGDLDRNLLSRLWKLCEDDATIRPLGIRMLRLVTQDRRTVFARMQELKRRDAARRRAEGQPEAPEDSDE</sequence>
<dbReference type="Proteomes" id="UP001595973">
    <property type="component" value="Unassembled WGS sequence"/>
</dbReference>
<reference evidence="3" key="1">
    <citation type="journal article" date="2019" name="Int. J. Syst. Evol. Microbiol.">
        <title>The Global Catalogue of Microorganisms (GCM) 10K type strain sequencing project: providing services to taxonomists for standard genome sequencing and annotation.</title>
        <authorList>
            <consortium name="The Broad Institute Genomics Platform"/>
            <consortium name="The Broad Institute Genome Sequencing Center for Infectious Disease"/>
            <person name="Wu L."/>
            <person name="Ma J."/>
        </authorList>
    </citation>
    <scope>NUCLEOTIDE SEQUENCE [LARGE SCALE GENOMIC DNA]</scope>
    <source>
        <strain evidence="3">CGMCC 4.7283</strain>
    </source>
</reference>
<dbReference type="RefSeq" id="WP_380716940.1">
    <property type="nucleotide sequence ID" value="NZ_JBHSGI010000005.1"/>
</dbReference>
<comment type="caution">
    <text evidence="2">The sequence shown here is derived from an EMBL/GenBank/DDBJ whole genome shotgun (WGS) entry which is preliminary data.</text>
</comment>
<protein>
    <submittedName>
        <fullName evidence="2">Uncharacterized protein</fullName>
    </submittedName>
</protein>